<protein>
    <submittedName>
        <fullName evidence="1">Uncharacterized protein</fullName>
    </submittedName>
</protein>
<sequence>MYTHSRFLGTALLHHFAARHQTSLVPPALGGGGAAVAARCSVSEEAEGEDPSAEVDMDLLPYIGHGCASAVLCLGWPPPLDLYYDCRSVSASAASALLVNTAQADGRVKT</sequence>
<organism evidence="1 2">
    <name type="scientific">Pleodorina starrii</name>
    <dbReference type="NCBI Taxonomy" id="330485"/>
    <lineage>
        <taxon>Eukaryota</taxon>
        <taxon>Viridiplantae</taxon>
        <taxon>Chlorophyta</taxon>
        <taxon>core chlorophytes</taxon>
        <taxon>Chlorophyceae</taxon>
        <taxon>CS clade</taxon>
        <taxon>Chlamydomonadales</taxon>
        <taxon>Volvocaceae</taxon>
        <taxon>Pleodorina</taxon>
    </lineage>
</organism>
<gene>
    <name evidence="1" type="primary">PLESTMB000472</name>
    <name evidence="1" type="ORF">PLESTB_001264800</name>
</gene>
<keyword evidence="2" id="KW-1185">Reference proteome</keyword>
<proteinExistence type="predicted"/>
<dbReference type="EMBL" id="BRXU01000020">
    <property type="protein sequence ID" value="GLC57769.1"/>
    <property type="molecule type" value="Genomic_DNA"/>
</dbReference>
<dbReference type="AlphaFoldDB" id="A0A9W6BSX5"/>
<evidence type="ECO:0000313" key="2">
    <source>
        <dbReference type="Proteomes" id="UP001165080"/>
    </source>
</evidence>
<evidence type="ECO:0000313" key="1">
    <source>
        <dbReference type="EMBL" id="GLC57769.1"/>
    </source>
</evidence>
<dbReference type="Proteomes" id="UP001165080">
    <property type="component" value="Unassembled WGS sequence"/>
</dbReference>
<comment type="caution">
    <text evidence="1">The sequence shown here is derived from an EMBL/GenBank/DDBJ whole genome shotgun (WGS) entry which is preliminary data.</text>
</comment>
<reference evidence="1 2" key="1">
    <citation type="journal article" date="2023" name="Commun. Biol.">
        <title>Reorganization of the ancestral sex-determining regions during the evolution of trioecy in Pleodorina starrii.</title>
        <authorList>
            <person name="Takahashi K."/>
            <person name="Suzuki S."/>
            <person name="Kawai-Toyooka H."/>
            <person name="Yamamoto K."/>
            <person name="Hamaji T."/>
            <person name="Ootsuki R."/>
            <person name="Yamaguchi H."/>
            <person name="Kawachi M."/>
            <person name="Higashiyama T."/>
            <person name="Nozaki H."/>
        </authorList>
    </citation>
    <scope>NUCLEOTIDE SEQUENCE [LARGE SCALE GENOMIC DNA]</scope>
    <source>
        <strain evidence="1 2">NIES-4479</strain>
    </source>
</reference>
<name>A0A9W6BSX5_9CHLO</name>
<accession>A0A9W6BSX5</accession>